<evidence type="ECO:0000313" key="3">
    <source>
        <dbReference type="EMBL" id="KAH0816057.1"/>
    </source>
</evidence>
<dbReference type="SUPFAM" id="SSF56349">
    <property type="entry name" value="DNA breaking-rejoining enzymes"/>
    <property type="match status" value="1"/>
</dbReference>
<dbReference type="Proteomes" id="UP000719412">
    <property type="component" value="Unassembled WGS sequence"/>
</dbReference>
<dbReference type="InterPro" id="IPR000477">
    <property type="entry name" value="RT_dom"/>
</dbReference>
<keyword evidence="4" id="KW-1185">Reference proteome</keyword>
<dbReference type="Gene3D" id="3.30.70.270">
    <property type="match status" value="1"/>
</dbReference>
<dbReference type="EMBL" id="JABDTM020022142">
    <property type="protein sequence ID" value="KAH0816057.1"/>
    <property type="molecule type" value="Genomic_DNA"/>
</dbReference>
<dbReference type="InterPro" id="IPR043502">
    <property type="entry name" value="DNA/RNA_pol_sf"/>
</dbReference>
<evidence type="ECO:0000256" key="1">
    <source>
        <dbReference type="SAM" id="MobiDB-lite"/>
    </source>
</evidence>
<feature type="region of interest" description="Disordered" evidence="1">
    <location>
        <begin position="1460"/>
        <end position="1498"/>
    </location>
</feature>
<dbReference type="PANTHER" id="PTHR33480">
    <property type="entry name" value="SET DOMAIN-CONTAINING PROTEIN-RELATED"/>
    <property type="match status" value="1"/>
</dbReference>
<evidence type="ECO:0000313" key="4">
    <source>
        <dbReference type="Proteomes" id="UP000719412"/>
    </source>
</evidence>
<dbReference type="PROSITE" id="PS50878">
    <property type="entry name" value="RT_POL"/>
    <property type="match status" value="1"/>
</dbReference>
<feature type="domain" description="Reverse transcriptase" evidence="2">
    <location>
        <begin position="468"/>
        <end position="724"/>
    </location>
</feature>
<feature type="compositionally biased region" description="Acidic residues" evidence="1">
    <location>
        <begin position="1460"/>
        <end position="1471"/>
    </location>
</feature>
<sequence>MKKQEESDVEGYSTDDSRKRQREEEENNEIKKKSKKTVRTPPKKKRSDTEMEDLKNMMQKLMEEVKEIRKENHKYHEILDKLAEENKEIKRENNEMKTKMQYMEDKLEQMERHQKKNNIVIYGMELTKEKNETLEKKLEEWIKNNLGIDVEIESVYKINKEMYVGQVQRGPETYSDHYMLVAKIADGTKQDTEKRARNKSKPCHEATKTYKLQEKEQAEKYKEYVEEKIEQTKEKQEQMGIEEAWQTFKTILQEGARKVCGTVVINKNKKQTAWWNEEIKKQIKKKKTKWEIYLNSRTRESYMSYKRQREVVKKLVIEAKKKSWEDFGRKMENNKNENQKLFYRVLKNLKTAKQEQPIIINSIKNKEGEVLTEEHKIMERWKEHFEELLNPTMTNRESTEKTVKEGRKNKAEINNERNSDNEITLTEVQEAIKSIKNGKAAGHDGITPEMIKHLGGNGTQILLEIFRKAWAEGKIPHDWEIGVLIPIYKKGDRLDCNNYRGITLLSVVAKTYERILEKRLRREIEEQMTDSQSGFRKGHSIQDHVFTIKESIYKFTSEELRIISRLHRFRKGVRQDTEGKTTKSLYQNSRNYVRSKNNRSKEFITIDGLRQGGVLSPLLFIIMMDEIIKKTKEKVKQVKIGHYKLATVKISECAFADDLVVFGSTEKELQENLNTWNKVLKEQQMKINIAKTKIMVITKDEKTVDIEVEDTKIEQVNEFNTNVVPTGWDQENQQWFCNRGFQSTLNPSMDFPSTSAVQVNIVSSMEPLSGTSAGNMEMHDAEDSNAFLITQQNHAEADQSDASSTFFDDDIKDKDFQIDSDELVISETDSDDYDVAVEKEIHDKEYIWVEPEVEKNSNIIILQNIQVNKPNVNESQGAKFLSSRIKEAKLLKTRFVKCTFCAEDIISKNFVRHLMRRHSSEKEVTKILREPLNSKGRKKAIAALRKETHFENDLDGDIRPARRNLNDDNKSQDQNPLFYPCTRCKGLYKKSYLRRHVKLCTREIHKETVSTASAVSKSQTFTACELDRTDAVARLEVKEKVFDMMRGDDIAFAAKKDLLITYFGNSYLKKHKKEKSVYTCSNKMREFGRLLTECPRNLAGYDASKKKFAAPSLALHFGGNLKLLCDELYHLALKDTKGFKSRTHSDKTIFLKDVKNMKHLIVSRWNIEMASLANKDLHEKKWNKPLLIPLVSDIKLFREETYNITKKSVAAFKDDKDTENDYKILVQCVLSLLIIFNRRRIGDVQYMKISDYKNDQKSNFKDFEDALSATEKVLATRYRRVLNSGKGSRAVVVLIPEDIDEFIQVILKHRHKYFCEENDYLFSIPGHKVKWGKGDLAIRNLTKRMSLENPAAITSNRLRKQIATVMQILNLSKSDIKQFSDFMGHTVKTHEEFYELPVDVYQTAKVSKLLLMIENGVPVEHKGKSLSEIDIDFKYADENDLKVLKSHYDDGVRNEEIVEDMEKDGSDEEEPEKNLGNFTKEDHLNSEESSCPPNKEKLCEKRQREIKICVDNGTDNDEIGSIMEEGTEDLKITIRERKKPIRTVKKDVEENVKRRTGKKNINSEEDNSSMSEDESRARSKGKQTVAKRNVAGGSGGDGNKRKGWSPKEVSLLKKAFSKYLTKNIYPPTEEIRKFLDNNCISRDPIVVKSKLQHLMKLNQKNK</sequence>
<feature type="region of interest" description="Disordered" evidence="1">
    <location>
        <begin position="190"/>
        <end position="209"/>
    </location>
</feature>
<gene>
    <name evidence="3" type="ORF">GEV33_006735</name>
</gene>
<comment type="caution">
    <text evidence="3">The sequence shown here is derived from an EMBL/GenBank/DDBJ whole genome shotgun (WGS) entry which is preliminary data.</text>
</comment>
<dbReference type="GO" id="GO:0071897">
    <property type="term" value="P:DNA biosynthetic process"/>
    <property type="evidence" value="ECO:0007669"/>
    <property type="project" value="UniProtKB-ARBA"/>
</dbReference>
<dbReference type="PANTHER" id="PTHR33480:SF1">
    <property type="entry name" value="TYR RECOMBINASE DOMAIN-CONTAINING PROTEIN"/>
    <property type="match status" value="1"/>
</dbReference>
<dbReference type="GO" id="GO:0003677">
    <property type="term" value="F:DNA binding"/>
    <property type="evidence" value="ECO:0007669"/>
    <property type="project" value="InterPro"/>
</dbReference>
<feature type="compositionally biased region" description="Basic and acidic residues" evidence="1">
    <location>
        <begin position="15"/>
        <end position="31"/>
    </location>
</feature>
<proteinExistence type="predicted"/>
<reference evidence="3" key="1">
    <citation type="journal article" date="2020" name="J Insects Food Feed">
        <title>The yellow mealworm (Tenebrio molitor) genome: a resource for the emerging insects as food and feed industry.</title>
        <authorList>
            <person name="Eriksson T."/>
            <person name="Andere A."/>
            <person name="Kelstrup H."/>
            <person name="Emery V."/>
            <person name="Picard C."/>
        </authorList>
    </citation>
    <scope>NUCLEOTIDE SEQUENCE</scope>
    <source>
        <strain evidence="3">Stoneville</strain>
        <tissue evidence="3">Whole head</tissue>
    </source>
</reference>
<name>A0A8J6HKN2_TENMO</name>
<feature type="region of interest" description="Disordered" evidence="1">
    <location>
        <begin position="1"/>
        <end position="52"/>
    </location>
</feature>
<feature type="compositionally biased region" description="Basic residues" evidence="1">
    <location>
        <begin position="32"/>
        <end position="46"/>
    </location>
</feature>
<accession>A0A8J6HKN2</accession>
<dbReference type="SUPFAM" id="SSF56672">
    <property type="entry name" value="DNA/RNA polymerases"/>
    <property type="match status" value="1"/>
</dbReference>
<organism evidence="3 4">
    <name type="scientific">Tenebrio molitor</name>
    <name type="common">Yellow mealworm beetle</name>
    <dbReference type="NCBI Taxonomy" id="7067"/>
    <lineage>
        <taxon>Eukaryota</taxon>
        <taxon>Metazoa</taxon>
        <taxon>Ecdysozoa</taxon>
        <taxon>Arthropoda</taxon>
        <taxon>Hexapoda</taxon>
        <taxon>Insecta</taxon>
        <taxon>Pterygota</taxon>
        <taxon>Neoptera</taxon>
        <taxon>Endopterygota</taxon>
        <taxon>Coleoptera</taxon>
        <taxon>Polyphaga</taxon>
        <taxon>Cucujiformia</taxon>
        <taxon>Tenebrionidae</taxon>
        <taxon>Tenebrio</taxon>
    </lineage>
</organism>
<dbReference type="Pfam" id="PF00078">
    <property type="entry name" value="RVT_1"/>
    <property type="match status" value="1"/>
</dbReference>
<evidence type="ECO:0000259" key="2">
    <source>
        <dbReference type="PROSITE" id="PS50878"/>
    </source>
</evidence>
<dbReference type="InterPro" id="IPR043128">
    <property type="entry name" value="Rev_trsase/Diguanyl_cyclase"/>
</dbReference>
<reference evidence="3" key="2">
    <citation type="submission" date="2021-08" db="EMBL/GenBank/DDBJ databases">
        <authorList>
            <person name="Eriksson T."/>
        </authorList>
    </citation>
    <scope>NUCLEOTIDE SEQUENCE</scope>
    <source>
        <strain evidence="3">Stoneville</strain>
        <tissue evidence="3">Whole head</tissue>
    </source>
</reference>
<protein>
    <recommendedName>
        <fullName evidence="2">Reverse transcriptase domain-containing protein</fullName>
    </recommendedName>
</protein>
<dbReference type="InterPro" id="IPR011010">
    <property type="entry name" value="DNA_brk_join_enz"/>
</dbReference>
<dbReference type="CDD" id="cd01650">
    <property type="entry name" value="RT_nLTR_like"/>
    <property type="match status" value="1"/>
</dbReference>
<feature type="region of interest" description="Disordered" evidence="1">
    <location>
        <begin position="1545"/>
        <end position="1606"/>
    </location>
</feature>